<keyword evidence="2" id="KW-1185">Reference proteome</keyword>
<name>A0A1V2ESC5_9SPHN</name>
<reference evidence="1 2" key="1">
    <citation type="submission" date="2016-11" db="EMBL/GenBank/DDBJ databases">
        <title>Genome sequence of Sphingomonas jeddahensis G39.</title>
        <authorList>
            <person name="Poehlein A."/>
            <person name="Wuebbeler J.H."/>
            <person name="Steinbuechel A."/>
            <person name="Daniel R."/>
        </authorList>
    </citation>
    <scope>NUCLEOTIDE SEQUENCE [LARGE SCALE GENOMIC DNA]</scope>
    <source>
        <strain evidence="1 2">G39</strain>
    </source>
</reference>
<protein>
    <submittedName>
        <fullName evidence="1">Uncharacterized protein</fullName>
    </submittedName>
</protein>
<dbReference type="Proteomes" id="UP000188729">
    <property type="component" value="Unassembled WGS sequence"/>
</dbReference>
<proteinExistence type="predicted"/>
<sequence>MMLALLLAAADPASAERGAWYACLEDYAQVAMASTGTPATIALQTDQACVAERKAFQVALFRSRTVQGDAAALSARFAAEDRAAYEHVIGFVNRLR</sequence>
<evidence type="ECO:0000313" key="2">
    <source>
        <dbReference type="Proteomes" id="UP000188729"/>
    </source>
</evidence>
<organism evidence="1 2">
    <name type="scientific">Sphingomonas jeddahensis</name>
    <dbReference type="NCBI Taxonomy" id="1915074"/>
    <lineage>
        <taxon>Bacteria</taxon>
        <taxon>Pseudomonadati</taxon>
        <taxon>Pseudomonadota</taxon>
        <taxon>Alphaproteobacteria</taxon>
        <taxon>Sphingomonadales</taxon>
        <taxon>Sphingomonadaceae</taxon>
        <taxon>Sphingomonas</taxon>
    </lineage>
</organism>
<dbReference type="EMBL" id="MPSB01000010">
    <property type="protein sequence ID" value="ONF95572.1"/>
    <property type="molecule type" value="Genomic_DNA"/>
</dbReference>
<dbReference type="OrthoDB" id="7573651at2"/>
<dbReference type="RefSeq" id="WP_076745013.1">
    <property type="nucleotide sequence ID" value="NZ_MPSB01000010.1"/>
</dbReference>
<gene>
    <name evidence="1" type="ORF">SPHI_22390</name>
</gene>
<dbReference type="AlphaFoldDB" id="A0A1V2ESC5"/>
<evidence type="ECO:0000313" key="1">
    <source>
        <dbReference type="EMBL" id="ONF95572.1"/>
    </source>
</evidence>
<dbReference type="STRING" id="1915074.SPHI_22390"/>
<accession>A0A1V2ESC5</accession>
<comment type="caution">
    <text evidence="1">The sequence shown here is derived from an EMBL/GenBank/DDBJ whole genome shotgun (WGS) entry which is preliminary data.</text>
</comment>